<keyword evidence="1" id="KW-0472">Membrane</keyword>
<evidence type="ECO:0000256" key="1">
    <source>
        <dbReference type="SAM" id="Phobius"/>
    </source>
</evidence>
<dbReference type="EMBL" id="JAJEQN010000085">
    <property type="protein sequence ID" value="MCC2223162.1"/>
    <property type="molecule type" value="Genomic_DNA"/>
</dbReference>
<accession>A0AAE3E6F8</accession>
<sequence length="120" mass="13064">MSNLGWYQWITTASKKVGGPLNLLAIIGGSCLAVGGTVGSMITNKYRDIKEKKELKTLGTYSVTKDAEIKKIKLLLKTGDQIAILAADNDTILIAKNEDKDNPYFVSADFLMACSDYKGK</sequence>
<evidence type="ECO:0000313" key="3">
    <source>
        <dbReference type="Proteomes" id="UP001198200"/>
    </source>
</evidence>
<reference evidence="2 3" key="1">
    <citation type="submission" date="2021-10" db="EMBL/GenBank/DDBJ databases">
        <title>Anaerobic single-cell dispensing facilitates the cultivation of human gut bacteria.</title>
        <authorList>
            <person name="Afrizal A."/>
        </authorList>
    </citation>
    <scope>NUCLEOTIDE SEQUENCE [LARGE SCALE GENOMIC DNA]</scope>
    <source>
        <strain evidence="2 3">CLA-AA-H224</strain>
    </source>
</reference>
<feature type="transmembrane region" description="Helical" evidence="1">
    <location>
        <begin position="20"/>
        <end position="43"/>
    </location>
</feature>
<name>A0AAE3E6F8_9FIRM</name>
<dbReference type="RefSeq" id="WP_308732634.1">
    <property type="nucleotide sequence ID" value="NZ_JAJEQN010000085.1"/>
</dbReference>
<dbReference type="AlphaFoldDB" id="A0AAE3E6F8"/>
<keyword evidence="3" id="KW-1185">Reference proteome</keyword>
<organism evidence="2 3">
    <name type="scientific">Anthropogastromicrobium aceti</name>
    <dbReference type="NCBI Taxonomy" id="2981768"/>
    <lineage>
        <taxon>Bacteria</taxon>
        <taxon>Bacillati</taxon>
        <taxon>Bacillota</taxon>
        <taxon>Clostridia</taxon>
        <taxon>Lachnospirales</taxon>
        <taxon>Lachnospiraceae</taxon>
        <taxon>Anthropogastromicrobium</taxon>
    </lineage>
</organism>
<protein>
    <submittedName>
        <fullName evidence="2">Uncharacterized protein</fullName>
    </submittedName>
</protein>
<keyword evidence="1" id="KW-0812">Transmembrane</keyword>
<dbReference type="Proteomes" id="UP001198200">
    <property type="component" value="Unassembled WGS sequence"/>
</dbReference>
<keyword evidence="1" id="KW-1133">Transmembrane helix</keyword>
<comment type="caution">
    <text evidence="2">The sequence shown here is derived from an EMBL/GenBank/DDBJ whole genome shotgun (WGS) entry which is preliminary data.</text>
</comment>
<evidence type="ECO:0000313" key="2">
    <source>
        <dbReference type="EMBL" id="MCC2223162.1"/>
    </source>
</evidence>
<proteinExistence type="predicted"/>
<gene>
    <name evidence="2" type="ORF">LKD48_16325</name>
</gene>